<accession>A0A9W8J886</accession>
<feature type="region of interest" description="Disordered" evidence="1">
    <location>
        <begin position="829"/>
        <end position="855"/>
    </location>
</feature>
<feature type="compositionally biased region" description="Polar residues" evidence="1">
    <location>
        <begin position="327"/>
        <end position="340"/>
    </location>
</feature>
<feature type="non-terminal residue" evidence="2">
    <location>
        <position position="1"/>
    </location>
</feature>
<sequence>MAPKGWTTDAQATFLTSYLTLYDNYALTRRYQPFWDIVNAQYLEKWPILPEGVSPESLGEDEFRAYSDSLSKLYSRIKDWFRWRRNSRSRNTTHTVTSRQMRDIYASGTRNSKEYEIYVKMYPDIFQPAYEAECTRLSVCGRAKLSVWHKIAREVWEDATNEEKAAVQAQLILDKEANTVEEEDPCTPGDYQKFWEKLPAVLSKTVAPPVRRAGVLAFVTIVGPVPNAGGQILATTLQFGDKPDTPLFSSIWKDHDCVLVDQLATFASRYEFPPDVCAKRSLISSQKAEDATESLAQGTTEDGGDGSEGSSGLVSGDVSSPGDAPPLSNSSGSPMDTANDLQEFAPAASSNDSAITASSSNQIGNNANASSFNSSECGGGWMRNADWADPQVFETIMHLNAPDMAPPIVPVQSGKVSMINQAAWAQNPVPSNVLVQDSNKNIPIAQANLLHHLPIAPLSFHAPVPGTSANFAAPGCNLSALQAPASTIPASNASQDLLTALPQPVPNGSVAALTPSAPAPYVVAAALPEVQLPESSVVMPAITPLSAHTPGTSHADTSATDNSGTSLTAIQTHELSKDSHNSPPSVGLSTPFTFIPRWPSVNPKQSPPTNENVPPHTNSLDNSDYTIATSTRTPFQNLDNGIRRSSRAPVPSTRLDRQNEIGTNIVPPKPPVDTISVIEEPAWFAPAYHYLKNDALGRVWIDLVGKWAEYERLKGWKSAKGLPAKGRPEEWQQWTSKARHGVRDYNCAPTIGDAADIGLAITTWVSSFQSSDFGKTGLHGMVALLTLMVWWGTAALTPLSWNTDSRPQWQALVADLLHRFDQLLNDISAPKRSRDDDPSDAAYENKRLRPDPIGL</sequence>
<feature type="compositionally biased region" description="Basic and acidic residues" evidence="1">
    <location>
        <begin position="843"/>
        <end position="855"/>
    </location>
</feature>
<name>A0A9W8J886_9AGAR</name>
<evidence type="ECO:0000313" key="2">
    <source>
        <dbReference type="EMBL" id="KAJ2931031.1"/>
    </source>
</evidence>
<reference evidence="2" key="1">
    <citation type="submission" date="2022-06" db="EMBL/GenBank/DDBJ databases">
        <title>Genome Sequence of Candolleomyces eurysporus.</title>
        <authorList>
            <person name="Buettner E."/>
        </authorList>
    </citation>
    <scope>NUCLEOTIDE SEQUENCE</scope>
    <source>
        <strain evidence="2">VTCC 930004</strain>
    </source>
</reference>
<feature type="compositionally biased region" description="Low complexity" evidence="1">
    <location>
        <begin position="347"/>
        <end position="373"/>
    </location>
</feature>
<gene>
    <name evidence="2" type="ORF">H1R20_g6061</name>
</gene>
<dbReference type="OrthoDB" id="3054100at2759"/>
<dbReference type="AlphaFoldDB" id="A0A9W8J886"/>
<feature type="compositionally biased region" description="Polar residues" evidence="1">
    <location>
        <begin position="602"/>
        <end position="639"/>
    </location>
</feature>
<evidence type="ECO:0000313" key="3">
    <source>
        <dbReference type="Proteomes" id="UP001140091"/>
    </source>
</evidence>
<feature type="region of interest" description="Disordered" evidence="1">
    <location>
        <begin position="597"/>
        <end position="654"/>
    </location>
</feature>
<protein>
    <submittedName>
        <fullName evidence="2">Uncharacterized protein</fullName>
    </submittedName>
</protein>
<evidence type="ECO:0000256" key="1">
    <source>
        <dbReference type="SAM" id="MobiDB-lite"/>
    </source>
</evidence>
<organism evidence="2 3">
    <name type="scientific">Candolleomyces eurysporus</name>
    <dbReference type="NCBI Taxonomy" id="2828524"/>
    <lineage>
        <taxon>Eukaryota</taxon>
        <taxon>Fungi</taxon>
        <taxon>Dikarya</taxon>
        <taxon>Basidiomycota</taxon>
        <taxon>Agaricomycotina</taxon>
        <taxon>Agaricomycetes</taxon>
        <taxon>Agaricomycetidae</taxon>
        <taxon>Agaricales</taxon>
        <taxon>Agaricineae</taxon>
        <taxon>Psathyrellaceae</taxon>
        <taxon>Candolleomyces</taxon>
    </lineage>
</organism>
<feature type="region of interest" description="Disordered" evidence="1">
    <location>
        <begin position="288"/>
        <end position="373"/>
    </location>
</feature>
<dbReference type="EMBL" id="JANBPK010000812">
    <property type="protein sequence ID" value="KAJ2931031.1"/>
    <property type="molecule type" value="Genomic_DNA"/>
</dbReference>
<keyword evidence="3" id="KW-1185">Reference proteome</keyword>
<comment type="caution">
    <text evidence="2">The sequence shown here is derived from an EMBL/GenBank/DDBJ whole genome shotgun (WGS) entry which is preliminary data.</text>
</comment>
<proteinExistence type="predicted"/>
<feature type="compositionally biased region" description="Low complexity" evidence="1">
    <location>
        <begin position="308"/>
        <end position="322"/>
    </location>
</feature>
<dbReference type="Proteomes" id="UP001140091">
    <property type="component" value="Unassembled WGS sequence"/>
</dbReference>